<dbReference type="RefSeq" id="XP_066831286.1">
    <property type="nucleotide sequence ID" value="XM_066974559.1"/>
</dbReference>
<dbReference type="PANTHER" id="PTHR10300">
    <property type="entry name" value="CALCIPRESSIN"/>
    <property type="match status" value="1"/>
</dbReference>
<evidence type="ECO:0000256" key="1">
    <source>
        <dbReference type="ARBA" id="ARBA00008209"/>
    </source>
</evidence>
<dbReference type="PANTHER" id="PTHR10300:SF14">
    <property type="entry name" value="PROTEIN SARAH"/>
    <property type="match status" value="1"/>
</dbReference>
<accession>A0ABP0ZPQ7</accession>
<evidence type="ECO:0000313" key="3">
    <source>
        <dbReference type="Proteomes" id="UP001497383"/>
    </source>
</evidence>
<dbReference type="EMBL" id="OZ022409">
    <property type="protein sequence ID" value="CAK9440248.1"/>
    <property type="molecule type" value="Genomic_DNA"/>
</dbReference>
<name>A0ABP0ZPQ7_9ASCO</name>
<dbReference type="InterPro" id="IPR006931">
    <property type="entry name" value="Calcipressin"/>
</dbReference>
<reference evidence="2 3" key="1">
    <citation type="submission" date="2024-03" db="EMBL/GenBank/DDBJ databases">
        <authorList>
            <person name="Brejova B."/>
        </authorList>
    </citation>
    <scope>NUCLEOTIDE SEQUENCE [LARGE SCALE GENOMIC DNA]</scope>
    <source>
        <strain evidence="2 3">CBS 14171</strain>
    </source>
</reference>
<comment type="similarity">
    <text evidence="1">Belongs to the RCAN family.</text>
</comment>
<proteinExistence type="inferred from homology"/>
<keyword evidence="3" id="KW-1185">Reference proteome</keyword>
<dbReference type="Proteomes" id="UP001497383">
    <property type="component" value="Chromosome 5"/>
</dbReference>
<sequence length="227" mass="25898">MRSPTNSLILTNLDETAFEDPRRLIEQLPDDYLIEVVCLPKLSRVVLICESSTAAKNIKAKFDNNLISHSVKTSFSIKDNKFQVSKRDLSTVSIRADKSYLELPDDLDSKRFLISPPMSPQSEWNHWDRREDDPNDRAIYSPEELSNLLWERLGNTSMVRKYQEDADEVQDQDGDGDAAKRPTINLEVEPELLFEGIDNDVPAIILDKADNQLLNEKLPKTSMPPVI</sequence>
<organism evidence="2 3">
    <name type="scientific">Lodderomyces beijingensis</name>
    <dbReference type="NCBI Taxonomy" id="1775926"/>
    <lineage>
        <taxon>Eukaryota</taxon>
        <taxon>Fungi</taxon>
        <taxon>Dikarya</taxon>
        <taxon>Ascomycota</taxon>
        <taxon>Saccharomycotina</taxon>
        <taxon>Pichiomycetes</taxon>
        <taxon>Debaryomycetaceae</taxon>
        <taxon>Candida/Lodderomyces clade</taxon>
        <taxon>Lodderomyces</taxon>
    </lineage>
</organism>
<protein>
    <recommendedName>
        <fullName evidence="4">Calcipressin</fullName>
    </recommendedName>
</protein>
<dbReference type="Pfam" id="PF04847">
    <property type="entry name" value="Calcipressin"/>
    <property type="match status" value="1"/>
</dbReference>
<evidence type="ECO:0000313" key="2">
    <source>
        <dbReference type="EMBL" id="CAK9440248.1"/>
    </source>
</evidence>
<evidence type="ECO:0008006" key="4">
    <source>
        <dbReference type="Google" id="ProtNLM"/>
    </source>
</evidence>
<dbReference type="GeneID" id="92209544"/>
<gene>
    <name evidence="2" type="ORF">LODBEIA_P43480</name>
</gene>